<evidence type="ECO:0000313" key="3">
    <source>
        <dbReference type="EMBL" id="OOC62424.1"/>
    </source>
</evidence>
<evidence type="ECO:0000313" key="4">
    <source>
        <dbReference type="Proteomes" id="UP000189059"/>
    </source>
</evidence>
<dbReference type="Gene3D" id="1.20.144.10">
    <property type="entry name" value="Phosphatidic acid phosphatase type 2/haloperoxidase"/>
    <property type="match status" value="2"/>
</dbReference>
<name>A0ABX3JXN6_9BACL</name>
<proteinExistence type="predicted"/>
<organism evidence="3 4">
    <name type="scientific">Paenibacillus ihbetae</name>
    <dbReference type="NCBI Taxonomy" id="1870820"/>
    <lineage>
        <taxon>Bacteria</taxon>
        <taxon>Bacillati</taxon>
        <taxon>Bacillota</taxon>
        <taxon>Bacilli</taxon>
        <taxon>Bacillales</taxon>
        <taxon>Paenibacillaceae</taxon>
        <taxon>Paenibacillus</taxon>
    </lineage>
</organism>
<protein>
    <submittedName>
        <fullName evidence="3">Phospholipid phosphatase</fullName>
    </submittedName>
</protein>
<dbReference type="RefSeq" id="WP_077567204.1">
    <property type="nucleotide sequence ID" value="NZ_MRVI01000001.1"/>
</dbReference>
<dbReference type="PANTHER" id="PTHR14969:SF13">
    <property type="entry name" value="AT30094P"/>
    <property type="match status" value="1"/>
</dbReference>
<feature type="transmembrane region" description="Helical" evidence="1">
    <location>
        <begin position="15"/>
        <end position="34"/>
    </location>
</feature>
<dbReference type="Pfam" id="PF01569">
    <property type="entry name" value="PAP2"/>
    <property type="match status" value="1"/>
</dbReference>
<evidence type="ECO:0000256" key="1">
    <source>
        <dbReference type="SAM" id="Phobius"/>
    </source>
</evidence>
<keyword evidence="1" id="KW-0812">Transmembrane</keyword>
<comment type="caution">
    <text evidence="3">The sequence shown here is derived from an EMBL/GenBank/DDBJ whole genome shotgun (WGS) entry which is preliminary data.</text>
</comment>
<evidence type="ECO:0000259" key="2">
    <source>
        <dbReference type="SMART" id="SM00014"/>
    </source>
</evidence>
<feature type="transmembrane region" description="Helical" evidence="1">
    <location>
        <begin position="95"/>
        <end position="116"/>
    </location>
</feature>
<feature type="domain" description="Phosphatidic acid phosphatase type 2/haloperoxidase" evidence="2">
    <location>
        <begin position="96"/>
        <end position="207"/>
    </location>
</feature>
<dbReference type="CDD" id="cd03392">
    <property type="entry name" value="PAP2_like_2"/>
    <property type="match status" value="1"/>
</dbReference>
<keyword evidence="4" id="KW-1185">Reference proteome</keyword>
<dbReference type="SMART" id="SM00014">
    <property type="entry name" value="acidPPc"/>
    <property type="match status" value="1"/>
</dbReference>
<dbReference type="InterPro" id="IPR036938">
    <property type="entry name" value="PAP2/HPO_sf"/>
</dbReference>
<accession>A0ABX3JXN6</accession>
<dbReference type="EMBL" id="MRVI01000001">
    <property type="protein sequence ID" value="OOC62424.1"/>
    <property type="molecule type" value="Genomic_DNA"/>
</dbReference>
<feature type="transmembrane region" description="Helical" evidence="1">
    <location>
        <begin position="166"/>
        <end position="186"/>
    </location>
</feature>
<dbReference type="PANTHER" id="PTHR14969">
    <property type="entry name" value="SPHINGOSINE-1-PHOSPHATE PHOSPHOHYDROLASE"/>
    <property type="match status" value="1"/>
</dbReference>
<keyword evidence="1" id="KW-1133">Transmembrane helix</keyword>
<gene>
    <name evidence="3" type="ORF">BBD40_11440</name>
</gene>
<feature type="transmembrane region" description="Helical" evidence="1">
    <location>
        <begin position="192"/>
        <end position="210"/>
    </location>
</feature>
<dbReference type="SUPFAM" id="SSF48317">
    <property type="entry name" value="Acid phosphatase/Vanadium-dependent haloperoxidase"/>
    <property type="match status" value="1"/>
</dbReference>
<dbReference type="Proteomes" id="UP000189059">
    <property type="component" value="Unassembled WGS sequence"/>
</dbReference>
<feature type="transmembrane region" description="Helical" evidence="1">
    <location>
        <begin position="61"/>
        <end position="83"/>
    </location>
</feature>
<reference evidence="3 4" key="1">
    <citation type="submission" date="2016-12" db="EMBL/GenBank/DDBJ databases">
        <title>Genome sequencing and description of Paenibacillus sp. nov. from high altitude lake in the Indian Trans- Himalayas.</title>
        <authorList>
            <person name="Kiran S."/>
            <person name="Swarnkar M.K."/>
            <person name="Rana A."/>
            <person name="Tewari R."/>
            <person name="Gulati A."/>
        </authorList>
    </citation>
    <scope>NUCLEOTIDE SEQUENCE [LARGE SCALE GENOMIC DNA]</scope>
    <source>
        <strain evidence="3 4">IHBB 9951</strain>
    </source>
</reference>
<keyword evidence="1" id="KW-0472">Membrane</keyword>
<dbReference type="InterPro" id="IPR000326">
    <property type="entry name" value="PAP2/HPO"/>
</dbReference>
<sequence length="229" mass="26207">MVQEQLNRLRMRRRWIDFISLCALLAFVLLAALVKHKRIDDWDHAISRYIQSFEQPWITDIAVWLSFIGSRDAIIVLCLITVALQYMLLKHRTEIFLLIGVIIGSSILNLLLKLAFQRMRPDIHRLIEVTGYSFPSGHSMVAFSFYGVLAYLLWRHIEAGRGRIVLVVFAVLMIGSIGLSRVYLGVHYPSDIVGGYLAACFWLAMSVGRYEKFTDRSRRKAAGMIRGSS</sequence>
<feature type="transmembrane region" description="Helical" evidence="1">
    <location>
        <begin position="136"/>
        <end position="154"/>
    </location>
</feature>